<gene>
    <name evidence="1" type="ORF">FXF03_00455</name>
</gene>
<sequence length="105" mass="11895">MAIRSSVSSTISENIIWINSSDFDSTVKAVKIHEILVDEIGYTDSLTLEQSDYGRGISIAVCDSSATVKQMREDYAYAKKEEKGRLTTNYHRDIAKQYLEAFYTI</sequence>
<dbReference type="RefSeq" id="WP_148521209.1">
    <property type="nucleotide sequence ID" value="NZ_JAJPEE010000015.1"/>
</dbReference>
<proteinExistence type="predicted"/>
<dbReference type="AlphaFoldDB" id="A0ABD7SU12"/>
<name>A0ABD7SU12_VIBCL</name>
<reference evidence="1 2" key="1">
    <citation type="submission" date="2019-06" db="EMBL/GenBank/DDBJ databases">
        <title>Vibrio cholerae phylogeny based on whole-genome sequencing reveals genetic diversity and population strucutre.</title>
        <authorList>
            <person name="Zhiqiu Y."/>
            <person name="Bin L."/>
            <person name="Lingyan J."/>
        </authorList>
    </citation>
    <scope>NUCLEOTIDE SEQUENCE [LARGE SCALE GENOMIC DNA]</scope>
    <source>
        <strain evidence="1 2">N2814</strain>
    </source>
</reference>
<organism evidence="1 2">
    <name type="scientific">Vibrio cholerae</name>
    <dbReference type="NCBI Taxonomy" id="666"/>
    <lineage>
        <taxon>Bacteria</taxon>
        <taxon>Pseudomonadati</taxon>
        <taxon>Pseudomonadota</taxon>
        <taxon>Gammaproteobacteria</taxon>
        <taxon>Vibrionales</taxon>
        <taxon>Vibrionaceae</taxon>
        <taxon>Vibrio</taxon>
    </lineage>
</organism>
<accession>A0ABD7SU12</accession>
<dbReference type="Proteomes" id="UP000323819">
    <property type="component" value="Unassembled WGS sequence"/>
</dbReference>
<evidence type="ECO:0000313" key="1">
    <source>
        <dbReference type="EMBL" id="TXX67474.1"/>
    </source>
</evidence>
<dbReference type="EMBL" id="VSIJ01000002">
    <property type="protein sequence ID" value="TXX67474.1"/>
    <property type="molecule type" value="Genomic_DNA"/>
</dbReference>
<protein>
    <submittedName>
        <fullName evidence="1">Uncharacterized protein</fullName>
    </submittedName>
</protein>
<comment type="caution">
    <text evidence="1">The sequence shown here is derived from an EMBL/GenBank/DDBJ whole genome shotgun (WGS) entry which is preliminary data.</text>
</comment>
<evidence type="ECO:0000313" key="2">
    <source>
        <dbReference type="Proteomes" id="UP000323819"/>
    </source>
</evidence>